<name>A0A8S4DQL4_PLUXY</name>
<feature type="chain" id="PRO_5035942092" evidence="1">
    <location>
        <begin position="22"/>
        <end position="90"/>
    </location>
</feature>
<comment type="caution">
    <text evidence="2">The sequence shown here is derived from an EMBL/GenBank/DDBJ whole genome shotgun (WGS) entry which is preliminary data.</text>
</comment>
<feature type="signal peptide" evidence="1">
    <location>
        <begin position="1"/>
        <end position="21"/>
    </location>
</feature>
<sequence length="90" mass="9661">MTYSKWAVVAALSLLAMSCRGRARGSAVLGRPRECTHHSPRRPSVVLTRTRGNRVQNVATKSVKCKVDFSSVNVCVRVRASSAAGGCQCV</sequence>
<reference evidence="2" key="1">
    <citation type="submission" date="2020-11" db="EMBL/GenBank/DDBJ databases">
        <authorList>
            <person name="Whiteford S."/>
        </authorList>
    </citation>
    <scope>NUCLEOTIDE SEQUENCE</scope>
</reference>
<evidence type="ECO:0000313" key="2">
    <source>
        <dbReference type="EMBL" id="CAG9101483.1"/>
    </source>
</evidence>
<keyword evidence="1" id="KW-0732">Signal</keyword>
<dbReference type="AlphaFoldDB" id="A0A8S4DQL4"/>
<proteinExistence type="predicted"/>
<dbReference type="PROSITE" id="PS51257">
    <property type="entry name" value="PROKAR_LIPOPROTEIN"/>
    <property type="match status" value="1"/>
</dbReference>
<dbReference type="Proteomes" id="UP000653454">
    <property type="component" value="Unassembled WGS sequence"/>
</dbReference>
<evidence type="ECO:0000256" key="1">
    <source>
        <dbReference type="SAM" id="SignalP"/>
    </source>
</evidence>
<dbReference type="EMBL" id="CAJHNJ030000006">
    <property type="protein sequence ID" value="CAG9101483.1"/>
    <property type="molecule type" value="Genomic_DNA"/>
</dbReference>
<evidence type="ECO:0000313" key="3">
    <source>
        <dbReference type="Proteomes" id="UP000653454"/>
    </source>
</evidence>
<protein>
    <submittedName>
        <fullName evidence="2">(diamondback moth) hypothetical protein</fullName>
    </submittedName>
</protein>
<gene>
    <name evidence="2" type="ORF">PLXY2_LOCUS2441</name>
</gene>
<organism evidence="2 3">
    <name type="scientific">Plutella xylostella</name>
    <name type="common">Diamondback moth</name>
    <name type="synonym">Plutella maculipennis</name>
    <dbReference type="NCBI Taxonomy" id="51655"/>
    <lineage>
        <taxon>Eukaryota</taxon>
        <taxon>Metazoa</taxon>
        <taxon>Ecdysozoa</taxon>
        <taxon>Arthropoda</taxon>
        <taxon>Hexapoda</taxon>
        <taxon>Insecta</taxon>
        <taxon>Pterygota</taxon>
        <taxon>Neoptera</taxon>
        <taxon>Endopterygota</taxon>
        <taxon>Lepidoptera</taxon>
        <taxon>Glossata</taxon>
        <taxon>Ditrysia</taxon>
        <taxon>Yponomeutoidea</taxon>
        <taxon>Plutellidae</taxon>
        <taxon>Plutella</taxon>
    </lineage>
</organism>
<keyword evidence="3" id="KW-1185">Reference proteome</keyword>
<accession>A0A8S4DQL4</accession>